<dbReference type="GO" id="GO:0009636">
    <property type="term" value="P:response to toxic substance"/>
    <property type="evidence" value="ECO:0007669"/>
    <property type="project" value="TreeGrafter"/>
</dbReference>
<dbReference type="PANTHER" id="PTHR37810:SF5">
    <property type="entry name" value="IMMUNITY PROTEIN SDPI"/>
    <property type="match status" value="1"/>
</dbReference>
<name>A0A841LCI1_9SPHN</name>
<evidence type="ECO:0000313" key="4">
    <source>
        <dbReference type="Proteomes" id="UP000538147"/>
    </source>
</evidence>
<organism evidence="3 4">
    <name type="scientific">Polymorphobacter multimanifer</name>
    <dbReference type="NCBI Taxonomy" id="1070431"/>
    <lineage>
        <taxon>Bacteria</taxon>
        <taxon>Pseudomonadati</taxon>
        <taxon>Pseudomonadota</taxon>
        <taxon>Alphaproteobacteria</taxon>
        <taxon>Sphingomonadales</taxon>
        <taxon>Sphingosinicellaceae</taxon>
        <taxon>Polymorphobacter</taxon>
    </lineage>
</organism>
<feature type="domain" description="DUF1648" evidence="2">
    <location>
        <begin position="13"/>
        <end position="59"/>
    </location>
</feature>
<dbReference type="InterPro" id="IPR025962">
    <property type="entry name" value="SdpI/YhfL"/>
</dbReference>
<feature type="transmembrane region" description="Helical" evidence="1">
    <location>
        <begin position="50"/>
        <end position="74"/>
    </location>
</feature>
<evidence type="ECO:0000256" key="1">
    <source>
        <dbReference type="SAM" id="Phobius"/>
    </source>
</evidence>
<protein>
    <submittedName>
        <fullName evidence="3">Putative membrane protein</fullName>
    </submittedName>
</protein>
<dbReference type="EMBL" id="JACIIV010000049">
    <property type="protein sequence ID" value="MBB6229421.1"/>
    <property type="molecule type" value="Genomic_DNA"/>
</dbReference>
<feature type="transmembrane region" description="Helical" evidence="1">
    <location>
        <begin position="168"/>
        <end position="186"/>
    </location>
</feature>
<dbReference type="Pfam" id="PF07853">
    <property type="entry name" value="DUF1648"/>
    <property type="match status" value="1"/>
</dbReference>
<keyword evidence="1" id="KW-1133">Transmembrane helix</keyword>
<accession>A0A841LCI1</accession>
<dbReference type="Proteomes" id="UP000538147">
    <property type="component" value="Unassembled WGS sequence"/>
</dbReference>
<keyword evidence="1" id="KW-0812">Transmembrane</keyword>
<dbReference type="InterPro" id="IPR026272">
    <property type="entry name" value="SdpI"/>
</dbReference>
<dbReference type="AlphaFoldDB" id="A0A841LCI1"/>
<dbReference type="InterPro" id="IPR012867">
    <property type="entry name" value="DUF1648"/>
</dbReference>
<comment type="caution">
    <text evidence="3">The sequence shown here is derived from an EMBL/GenBank/DDBJ whole genome shotgun (WGS) entry which is preliminary data.</text>
</comment>
<reference evidence="3 4" key="1">
    <citation type="submission" date="2020-08" db="EMBL/GenBank/DDBJ databases">
        <title>Genomic Encyclopedia of Type Strains, Phase IV (KMG-IV): sequencing the most valuable type-strain genomes for metagenomic binning, comparative biology and taxonomic classification.</title>
        <authorList>
            <person name="Goeker M."/>
        </authorList>
    </citation>
    <scope>NUCLEOTIDE SEQUENCE [LARGE SCALE GENOMIC DNA]</scope>
    <source>
        <strain evidence="3 4">DSM 102189</strain>
    </source>
</reference>
<dbReference type="Pfam" id="PF13630">
    <property type="entry name" value="SdpI"/>
    <property type="match status" value="1"/>
</dbReference>
<feature type="transmembrane region" description="Helical" evidence="1">
    <location>
        <begin position="7"/>
        <end position="30"/>
    </location>
</feature>
<dbReference type="PANTHER" id="PTHR37810">
    <property type="entry name" value="IMMUNITY PROTEIN SDPI"/>
    <property type="match status" value="1"/>
</dbReference>
<evidence type="ECO:0000259" key="2">
    <source>
        <dbReference type="Pfam" id="PF07853"/>
    </source>
</evidence>
<keyword evidence="1" id="KW-0472">Membrane</keyword>
<feature type="transmembrane region" description="Helical" evidence="1">
    <location>
        <begin position="111"/>
        <end position="130"/>
    </location>
</feature>
<sequence length="221" mass="23464">MHSRSLVIISALVVGLLAAIAMIALLKLPADAQLPVHWSAAGKADRFAEAWLALFVPVAIAAGLSGLLAILPYIEPLQDRMAGSASLLATAWVGLLAMMVMTQVAVSAPAFSVHVPLTLHLAGLGVLMVASGNALPKSRPGFFVGIRTPWTLTDTDNWIATHRLGSRTMIAGGMLIMVASVVPMTPDSRGSLVMLALPVAVVPPIVFSWWFWRRKEGATWN</sequence>
<dbReference type="RefSeq" id="WP_184203099.1">
    <property type="nucleotide sequence ID" value="NZ_BMOX01000105.1"/>
</dbReference>
<evidence type="ECO:0000313" key="3">
    <source>
        <dbReference type="EMBL" id="MBB6229421.1"/>
    </source>
</evidence>
<keyword evidence="4" id="KW-1185">Reference proteome</keyword>
<dbReference type="PIRSF" id="PIRSF038959">
    <property type="entry name" value="SdpI"/>
    <property type="match status" value="1"/>
</dbReference>
<feature type="transmembrane region" description="Helical" evidence="1">
    <location>
        <begin position="192"/>
        <end position="212"/>
    </location>
</feature>
<feature type="transmembrane region" description="Helical" evidence="1">
    <location>
        <begin position="86"/>
        <end position="105"/>
    </location>
</feature>
<proteinExistence type="predicted"/>
<gene>
    <name evidence="3" type="ORF">FHS79_003623</name>
</gene>